<evidence type="ECO:0000313" key="3">
    <source>
        <dbReference type="EMBL" id="PFH35832.1"/>
    </source>
</evidence>
<dbReference type="OrthoDB" id="441724at2759"/>
<dbReference type="GeneID" id="40310412"/>
<feature type="region of interest" description="Disordered" evidence="1">
    <location>
        <begin position="666"/>
        <end position="711"/>
    </location>
</feature>
<feature type="region of interest" description="Disordered" evidence="1">
    <location>
        <begin position="360"/>
        <end position="384"/>
    </location>
</feature>
<evidence type="ECO:0000256" key="1">
    <source>
        <dbReference type="SAM" id="MobiDB-lite"/>
    </source>
</evidence>
<protein>
    <recommendedName>
        <fullName evidence="5">Serine/threonine protein phosphatase, related protein</fullName>
    </recommendedName>
</protein>
<feature type="region of interest" description="Disordered" evidence="1">
    <location>
        <begin position="198"/>
        <end position="252"/>
    </location>
</feature>
<feature type="compositionally biased region" description="Low complexity" evidence="1">
    <location>
        <begin position="227"/>
        <end position="251"/>
    </location>
</feature>
<accession>A0A2A9MK96</accession>
<dbReference type="Proteomes" id="UP000224006">
    <property type="component" value="Chromosome IV"/>
</dbReference>
<evidence type="ECO:0008006" key="5">
    <source>
        <dbReference type="Google" id="ProtNLM"/>
    </source>
</evidence>
<comment type="caution">
    <text evidence="3">The sequence shown here is derived from an EMBL/GenBank/DDBJ whole genome shotgun (WGS) entry which is preliminary data.</text>
</comment>
<reference evidence="3 4" key="1">
    <citation type="submission" date="2017-09" db="EMBL/GenBank/DDBJ databases">
        <title>Genome sequencing of Besnoitia besnoiti strain Bb-Ger1.</title>
        <authorList>
            <person name="Schares G."/>
            <person name="Venepally P."/>
            <person name="Lorenzi H.A."/>
        </authorList>
    </citation>
    <scope>NUCLEOTIDE SEQUENCE [LARGE SCALE GENOMIC DNA]</scope>
    <source>
        <strain evidence="3 4">Bb-Ger1</strain>
    </source>
</reference>
<sequence>MAASRRRSSGGAGTGTEAFPLSTRFVSLLLLVSFLHCFLTSGLAERRPGDAAAAANPGSASFVPLPAGRSGSAPREDWPADLSASLSAPSASAAASDSSAEWSPWSVSASSVASVSLPADGAWPSVQSAYRIPIHMVGARAAVRAVSVGQQSLLLALDTQTEGVRVFLSNSTACTHFSSREARDASLSSPSAAAFQSLARAPTSGTVNDEREKAGAPRGREGGTRDGGSSAVSSPESAAASPAPARLGGSANAHGRLPLKALTFLQRRGTLAKRRGRRGADAGDVSQGTCYDPRASGVSLWCLNGRQMCSFLSADPFRCNASPQADITQAARFSQRSDGVRFGELRLEGLDLVRLELSPAVPPARGTEPRPREGGAQRRGEAARGGGAALFGDEKLFPVKLVADRTSGLYDVFPGIQGVFGIAGPEFCCRNASLWSSTLHALNVTSFAFDLNFPAPTALSAATSDSSRRQETATRPSAAAAAGSSASLASLAAASRAGRNGAGDWAPLSFLHLGVLDEGEGDDGGSAEARVRGFAWYGEAGDWRGAVDEAADGRGRAGGHGESDGAERDTPKKEGLPAARGTEVVWGERIQTGNAWSDSIAHFTSYQWEMCGSSLMGTSHMDDWTVSVDLSSECLVVPRPLWLAVRAWLAPALNVTSPQCALGDGGSGLAPVDAQGDAEEDAAARGPARRQMCPLRKPTTPANLEDARAPPPRQPLPALSFALRDVSGDVFDFIASGAEAPGADARVQLPLEQLVVADPDGEGEALCVVPQPHSLLSREGRSVRLGTRAVAAFHLIVDQRRWRVGLLPKDLSLSSSDASCATKATCKGQQTYIPALNKCADPSCSERLFFSLNEETKSCELSPFVVPGALTLLALLVGLEVAVVTFQWTNLLRARALT</sequence>
<feature type="region of interest" description="Disordered" evidence="1">
    <location>
        <begin position="550"/>
        <end position="580"/>
    </location>
</feature>
<proteinExistence type="predicted"/>
<gene>
    <name evidence="3" type="ORF">BESB_054830</name>
</gene>
<keyword evidence="2" id="KW-0472">Membrane</keyword>
<feature type="transmembrane region" description="Helical" evidence="2">
    <location>
        <begin position="864"/>
        <end position="886"/>
    </location>
</feature>
<dbReference type="RefSeq" id="XP_029219841.1">
    <property type="nucleotide sequence ID" value="XM_029363918.1"/>
</dbReference>
<feature type="compositionally biased region" description="Basic and acidic residues" evidence="1">
    <location>
        <begin position="367"/>
        <end position="382"/>
    </location>
</feature>
<dbReference type="VEuPathDB" id="ToxoDB:BESB_054830"/>
<evidence type="ECO:0000256" key="2">
    <source>
        <dbReference type="SAM" id="Phobius"/>
    </source>
</evidence>
<keyword evidence="4" id="KW-1185">Reference proteome</keyword>
<dbReference type="EMBL" id="NWUJ01000004">
    <property type="protein sequence ID" value="PFH35832.1"/>
    <property type="molecule type" value="Genomic_DNA"/>
</dbReference>
<keyword evidence="2" id="KW-1133">Transmembrane helix</keyword>
<name>A0A2A9MK96_BESBE</name>
<dbReference type="KEGG" id="bbes:BESB_054830"/>
<feature type="compositionally biased region" description="Basic and acidic residues" evidence="1">
    <location>
        <begin position="208"/>
        <end position="224"/>
    </location>
</feature>
<evidence type="ECO:0000313" key="4">
    <source>
        <dbReference type="Proteomes" id="UP000224006"/>
    </source>
</evidence>
<dbReference type="AlphaFoldDB" id="A0A2A9MK96"/>
<keyword evidence="2" id="KW-0812">Transmembrane</keyword>
<feature type="region of interest" description="Disordered" evidence="1">
    <location>
        <begin position="460"/>
        <end position="480"/>
    </location>
</feature>
<organism evidence="3 4">
    <name type="scientific">Besnoitia besnoiti</name>
    <name type="common">Apicomplexan protozoan</name>
    <dbReference type="NCBI Taxonomy" id="94643"/>
    <lineage>
        <taxon>Eukaryota</taxon>
        <taxon>Sar</taxon>
        <taxon>Alveolata</taxon>
        <taxon>Apicomplexa</taxon>
        <taxon>Conoidasida</taxon>
        <taxon>Coccidia</taxon>
        <taxon>Eucoccidiorida</taxon>
        <taxon>Eimeriorina</taxon>
        <taxon>Sarcocystidae</taxon>
        <taxon>Besnoitia</taxon>
    </lineage>
</organism>
<feature type="compositionally biased region" description="Basic and acidic residues" evidence="1">
    <location>
        <begin position="550"/>
        <end position="575"/>
    </location>
</feature>